<evidence type="ECO:0000256" key="2">
    <source>
        <dbReference type="ARBA" id="ARBA00022064"/>
    </source>
</evidence>
<dbReference type="GeneID" id="107111237"/>
<comment type="subcellular location">
    <subcellularLocation>
        <location evidence="1">Endoplasmic reticulum membrane</location>
        <topology evidence="1">Multi-pass membrane protein</topology>
    </subcellularLocation>
</comment>
<gene>
    <name evidence="11" type="primary">BSCL2</name>
</gene>
<dbReference type="RefSeq" id="XP_015267664.1">
    <property type="nucleotide sequence ID" value="XM_015412178.1"/>
</dbReference>
<dbReference type="PANTHER" id="PTHR21212">
    <property type="entry name" value="BERNARDINELLI-SEIP CONGENITAL LIPODYSTROPHY 2 HOMOLOG BSCL2 PROTEIN"/>
    <property type="match status" value="1"/>
</dbReference>
<evidence type="ECO:0000256" key="4">
    <source>
        <dbReference type="ARBA" id="ARBA00022824"/>
    </source>
</evidence>
<feature type="region of interest" description="Disordered" evidence="8">
    <location>
        <begin position="324"/>
        <end position="395"/>
    </location>
</feature>
<evidence type="ECO:0000256" key="9">
    <source>
        <dbReference type="SAM" id="Phobius"/>
    </source>
</evidence>
<accession>A0ABM1K1S7</accession>
<evidence type="ECO:0000256" key="1">
    <source>
        <dbReference type="ARBA" id="ARBA00004477"/>
    </source>
</evidence>
<evidence type="ECO:0000256" key="8">
    <source>
        <dbReference type="SAM" id="MobiDB-lite"/>
    </source>
</evidence>
<keyword evidence="6" id="KW-0443">Lipid metabolism</keyword>
<keyword evidence="4" id="KW-0256">Endoplasmic reticulum</keyword>
<name>A0ABM1K1S7_GEKJA</name>
<keyword evidence="10" id="KW-1185">Reference proteome</keyword>
<organism evidence="10 11">
    <name type="scientific">Gekko japonicus</name>
    <name type="common">Schlegel's Japanese gecko</name>
    <dbReference type="NCBI Taxonomy" id="146911"/>
    <lineage>
        <taxon>Eukaryota</taxon>
        <taxon>Metazoa</taxon>
        <taxon>Chordata</taxon>
        <taxon>Craniata</taxon>
        <taxon>Vertebrata</taxon>
        <taxon>Euteleostomi</taxon>
        <taxon>Lepidosauria</taxon>
        <taxon>Squamata</taxon>
        <taxon>Bifurcata</taxon>
        <taxon>Gekkota</taxon>
        <taxon>Gekkonidae</taxon>
        <taxon>Gekkoninae</taxon>
        <taxon>Gekko</taxon>
    </lineage>
</organism>
<reference evidence="11" key="1">
    <citation type="submission" date="2025-08" db="UniProtKB">
        <authorList>
            <consortium name="RefSeq"/>
        </authorList>
    </citation>
    <scope>IDENTIFICATION</scope>
</reference>
<evidence type="ECO:0000256" key="6">
    <source>
        <dbReference type="ARBA" id="ARBA00023098"/>
    </source>
</evidence>
<proteinExistence type="predicted"/>
<sequence>MAGSTGPLLLWAQDVATLLILRVRRTVLQTAILLCVLLLLLWVSIFLYGSFYYSYMPTVSYVSPVHYQFRSDCSASGPELCSFPVANVSFLRNSRDRVLMYGQPYRISVELELPESPVNQNLGMFMVVISCYTKGGHIISSSARSAMLHYRSDLLQVMDTMTFAGLFLSGFSEQKQTVEVELFSDYKEDSVRPAPLSILKAQHERLDHCRTVTSLPFWSLPHRYLLYNFPVTSAILGVTSNFVFLSVLVLFSYLQWIWGSVWPRDSLSVQVSGDEGSGGQREDIRRRVVIPKAGLEEAEDVPSAQPEDVGAAEGTELSGAVAMMQAKKCKPGEPDSGSEASLETDFESVDNSSLLTEANFPAASQERDPSSLLPSEGRAPSPGAEIRQRTVCSSS</sequence>
<evidence type="ECO:0000256" key="7">
    <source>
        <dbReference type="ARBA" id="ARBA00023136"/>
    </source>
</evidence>
<keyword evidence="7 9" id="KW-0472">Membrane</keyword>
<evidence type="ECO:0000313" key="10">
    <source>
        <dbReference type="Proteomes" id="UP000694871"/>
    </source>
</evidence>
<dbReference type="PANTHER" id="PTHR21212:SF0">
    <property type="entry name" value="SEIPIN"/>
    <property type="match status" value="1"/>
</dbReference>
<dbReference type="Pfam" id="PF06775">
    <property type="entry name" value="Seipin"/>
    <property type="match status" value="1"/>
</dbReference>
<evidence type="ECO:0000256" key="5">
    <source>
        <dbReference type="ARBA" id="ARBA00022989"/>
    </source>
</evidence>
<keyword evidence="5 9" id="KW-1133">Transmembrane helix</keyword>
<feature type="transmembrane region" description="Helical" evidence="9">
    <location>
        <begin position="225"/>
        <end position="254"/>
    </location>
</feature>
<dbReference type="InterPro" id="IPR009617">
    <property type="entry name" value="Seipin"/>
</dbReference>
<dbReference type="CDD" id="cd23995">
    <property type="entry name" value="Seipin_BSCL2_like"/>
    <property type="match status" value="1"/>
</dbReference>
<keyword evidence="3 9" id="KW-0812">Transmembrane</keyword>
<protein>
    <recommendedName>
        <fullName evidence="2">Seipin</fullName>
    </recommendedName>
</protein>
<dbReference type="Proteomes" id="UP000694871">
    <property type="component" value="Unplaced"/>
</dbReference>
<feature type="transmembrane region" description="Helical" evidence="9">
    <location>
        <begin position="31"/>
        <end position="53"/>
    </location>
</feature>
<evidence type="ECO:0000256" key="3">
    <source>
        <dbReference type="ARBA" id="ARBA00022692"/>
    </source>
</evidence>
<evidence type="ECO:0000313" key="11">
    <source>
        <dbReference type="RefSeq" id="XP_015267664.1"/>
    </source>
</evidence>